<dbReference type="RefSeq" id="WP_407066636.1">
    <property type="nucleotide sequence ID" value="NZ_JABXPT010000101.1"/>
</dbReference>
<dbReference type="AlphaFoldDB" id="A0A7W3APY2"/>
<protein>
    <submittedName>
        <fullName evidence="1">Type IV secretion protein Rhs</fullName>
    </submittedName>
</protein>
<evidence type="ECO:0000313" key="2">
    <source>
        <dbReference type="Proteomes" id="UP000518474"/>
    </source>
</evidence>
<organism evidence="1 2">
    <name type="scientific">Escherichia marmotae</name>
    <dbReference type="NCBI Taxonomy" id="1499973"/>
    <lineage>
        <taxon>Bacteria</taxon>
        <taxon>Pseudomonadati</taxon>
        <taxon>Pseudomonadota</taxon>
        <taxon>Gammaproteobacteria</taxon>
        <taxon>Enterobacterales</taxon>
        <taxon>Enterobacteriaceae</taxon>
        <taxon>Escherichia</taxon>
    </lineage>
</organism>
<proteinExistence type="predicted"/>
<dbReference type="EMBL" id="JABXPT010000101">
    <property type="protein sequence ID" value="MBA7901278.1"/>
    <property type="molecule type" value="Genomic_DNA"/>
</dbReference>
<dbReference type="Proteomes" id="UP000518474">
    <property type="component" value="Unassembled WGS sequence"/>
</dbReference>
<dbReference type="NCBIfam" id="TIGR01643">
    <property type="entry name" value="YD_repeat_2x"/>
    <property type="match status" value="1"/>
</dbReference>
<dbReference type="InterPro" id="IPR006530">
    <property type="entry name" value="YD"/>
</dbReference>
<evidence type="ECO:0000313" key="1">
    <source>
        <dbReference type="EMBL" id="MBA7901278.1"/>
    </source>
</evidence>
<feature type="non-terminal residue" evidence="1">
    <location>
        <position position="79"/>
    </location>
</feature>
<dbReference type="Pfam" id="PF05593">
    <property type="entry name" value="RHS_repeat"/>
    <property type="match status" value="1"/>
</dbReference>
<name>A0A7W3APY2_9ESCH</name>
<gene>
    <name evidence="1" type="ORF">HV245_24655</name>
</gene>
<dbReference type="Gene3D" id="2.180.10.10">
    <property type="entry name" value="RHS repeat-associated core"/>
    <property type="match status" value="1"/>
</dbReference>
<dbReference type="InterPro" id="IPR031325">
    <property type="entry name" value="RHS_repeat"/>
</dbReference>
<comment type="caution">
    <text evidence="1">The sequence shown here is derived from an EMBL/GenBank/DDBJ whole genome shotgun (WGS) entry which is preliminary data.</text>
</comment>
<reference evidence="1 2" key="1">
    <citation type="submission" date="2020-06" db="EMBL/GenBank/DDBJ databases">
        <title>REHAB project genomes.</title>
        <authorList>
            <person name="Shaw L.P."/>
        </authorList>
    </citation>
    <scope>NUCLEOTIDE SEQUENCE [LARGE SCALE GENOMIC DNA]</scope>
    <source>
        <strain evidence="1 2">RHBSTW-00604</strain>
    </source>
</reference>
<sequence>RNERQERDALGRLLRSDTQHSTRTFSYNRLDQITEVTLTPTEAGERLHHMQADTVRFAYDRSGWLTAEHSVHGSIKYQR</sequence>
<accession>A0A7W3APY2</accession>
<feature type="non-terminal residue" evidence="1">
    <location>
        <position position="1"/>
    </location>
</feature>